<keyword evidence="1 2" id="KW-0238">DNA-binding</keyword>
<reference evidence="4 5" key="1">
    <citation type="submission" date="2019-11" db="EMBL/GenBank/DDBJ databases">
        <title>Whole-genome sequence of a Rhodoblastus acidophilus DSM 142.</title>
        <authorList>
            <person name="Kyndt J.A."/>
            <person name="Meyer T.E."/>
        </authorList>
    </citation>
    <scope>NUCLEOTIDE SEQUENCE [LARGE SCALE GENOMIC DNA]</scope>
    <source>
        <strain evidence="4 5">DSM 142</strain>
    </source>
</reference>
<evidence type="ECO:0000256" key="2">
    <source>
        <dbReference type="PROSITE-ProRule" id="PRU00335"/>
    </source>
</evidence>
<proteinExistence type="predicted"/>
<sequence>MSMTTAAQSQILRAALKLFGERGATQVNVKELAEAAGVARGTIYNNLDDLAGLFDAVAVQLAAQMSAQVEQAIAGLDEPAQRLATGIRLHVLYAARDPAVGRFILRFGFSAAALREIWTGQALADLRDGRARGFYDFPEAQLDAVVNFISGATIGVIASTLERPERAAEAGMEAAERILIALGLTRAEARRRARAATPE</sequence>
<organism evidence="4 5">
    <name type="scientific">Rhodoblastus acidophilus</name>
    <name type="common">Rhodopseudomonas acidophila</name>
    <dbReference type="NCBI Taxonomy" id="1074"/>
    <lineage>
        <taxon>Bacteria</taxon>
        <taxon>Pseudomonadati</taxon>
        <taxon>Pseudomonadota</taxon>
        <taxon>Alphaproteobacteria</taxon>
        <taxon>Hyphomicrobiales</taxon>
        <taxon>Rhodoblastaceae</taxon>
        <taxon>Rhodoblastus</taxon>
    </lineage>
</organism>
<protein>
    <submittedName>
        <fullName evidence="4">TetR family transcriptional regulator</fullName>
    </submittedName>
</protein>
<dbReference type="Proteomes" id="UP000439113">
    <property type="component" value="Unassembled WGS sequence"/>
</dbReference>
<dbReference type="AlphaFoldDB" id="A0A6N8DPS0"/>
<dbReference type="GO" id="GO:0003677">
    <property type="term" value="F:DNA binding"/>
    <property type="evidence" value="ECO:0007669"/>
    <property type="project" value="UniProtKB-UniRule"/>
</dbReference>
<dbReference type="InterPro" id="IPR049513">
    <property type="entry name" value="TetR_C_40"/>
</dbReference>
<evidence type="ECO:0000259" key="3">
    <source>
        <dbReference type="PROSITE" id="PS50977"/>
    </source>
</evidence>
<dbReference type="SUPFAM" id="SSF46689">
    <property type="entry name" value="Homeodomain-like"/>
    <property type="match status" value="1"/>
</dbReference>
<feature type="DNA-binding region" description="H-T-H motif" evidence="2">
    <location>
        <begin position="28"/>
        <end position="47"/>
    </location>
</feature>
<dbReference type="Gene3D" id="1.10.357.10">
    <property type="entry name" value="Tetracycline Repressor, domain 2"/>
    <property type="match status" value="1"/>
</dbReference>
<comment type="caution">
    <text evidence="4">The sequence shown here is derived from an EMBL/GenBank/DDBJ whole genome shotgun (WGS) entry which is preliminary data.</text>
</comment>
<evidence type="ECO:0000313" key="5">
    <source>
        <dbReference type="Proteomes" id="UP000439113"/>
    </source>
</evidence>
<accession>A0A6N8DPS0</accession>
<dbReference type="Pfam" id="PF21306">
    <property type="entry name" value="TetR_C_40"/>
    <property type="match status" value="1"/>
</dbReference>
<dbReference type="PROSITE" id="PS50977">
    <property type="entry name" value="HTH_TETR_2"/>
    <property type="match status" value="1"/>
</dbReference>
<dbReference type="PRINTS" id="PR00455">
    <property type="entry name" value="HTHTETR"/>
</dbReference>
<feature type="domain" description="HTH tetR-type" evidence="3">
    <location>
        <begin position="5"/>
        <end position="65"/>
    </location>
</feature>
<gene>
    <name evidence="4" type="ORF">GJ654_11060</name>
</gene>
<dbReference type="InterPro" id="IPR001647">
    <property type="entry name" value="HTH_TetR"/>
</dbReference>
<evidence type="ECO:0000313" key="4">
    <source>
        <dbReference type="EMBL" id="MTV31535.1"/>
    </source>
</evidence>
<dbReference type="OrthoDB" id="7223515at2"/>
<evidence type="ECO:0000256" key="1">
    <source>
        <dbReference type="ARBA" id="ARBA00023125"/>
    </source>
</evidence>
<dbReference type="InterPro" id="IPR009057">
    <property type="entry name" value="Homeodomain-like_sf"/>
</dbReference>
<name>A0A6N8DPS0_RHOAC</name>
<dbReference type="Pfam" id="PF00440">
    <property type="entry name" value="TetR_N"/>
    <property type="match status" value="1"/>
</dbReference>
<dbReference type="EMBL" id="WNKS01000008">
    <property type="protein sequence ID" value="MTV31535.1"/>
    <property type="molecule type" value="Genomic_DNA"/>
</dbReference>